<comment type="caution">
    <text evidence="1">The sequence shown here is derived from an EMBL/GenBank/DDBJ whole genome shotgun (WGS) entry which is preliminary data.</text>
</comment>
<dbReference type="PANTHER" id="PTHR36091:SF1">
    <property type="entry name" value="ALTERED INHERITANCE OF MITOCHONDRIA PROTEIN 9, MITOCHONDRIAL"/>
    <property type="match status" value="1"/>
</dbReference>
<evidence type="ECO:0000313" key="1">
    <source>
        <dbReference type="EMBL" id="KAF2835100.1"/>
    </source>
</evidence>
<dbReference type="GO" id="GO:0005739">
    <property type="term" value="C:mitochondrion"/>
    <property type="evidence" value="ECO:0007669"/>
    <property type="project" value="TreeGrafter"/>
</dbReference>
<protein>
    <submittedName>
        <fullName evidence="1">Uncharacterized protein</fullName>
    </submittedName>
</protein>
<accession>A0A9P4S4Q1</accession>
<gene>
    <name evidence="1" type="ORF">M501DRAFT_989087</name>
</gene>
<dbReference type="Proteomes" id="UP000799429">
    <property type="component" value="Unassembled WGS sequence"/>
</dbReference>
<dbReference type="OrthoDB" id="2906425at2759"/>
<sequence length="175" mass="19403">MDNGKGIITKLPNPNAGRPHYTTASEVATMDFPCIGLKYSQYTGTRSLRLDSSSKSPVGTEYIFMERSPGVELDNVWENMSGPARLKIVEAPTEYEASFVTCSLSMYGSLCYVNDVHEVLPSQMVHLPSSTSVRREPHRQFAVGPTTNRTYFDDGCGEVDSDLGPYQTFDDNIRS</sequence>
<organism evidence="1 2">
    <name type="scientific">Patellaria atrata CBS 101060</name>
    <dbReference type="NCBI Taxonomy" id="1346257"/>
    <lineage>
        <taxon>Eukaryota</taxon>
        <taxon>Fungi</taxon>
        <taxon>Dikarya</taxon>
        <taxon>Ascomycota</taxon>
        <taxon>Pezizomycotina</taxon>
        <taxon>Dothideomycetes</taxon>
        <taxon>Dothideomycetes incertae sedis</taxon>
        <taxon>Patellariales</taxon>
        <taxon>Patellariaceae</taxon>
        <taxon>Patellaria</taxon>
    </lineage>
</organism>
<keyword evidence="2" id="KW-1185">Reference proteome</keyword>
<proteinExistence type="predicted"/>
<evidence type="ECO:0000313" key="2">
    <source>
        <dbReference type="Proteomes" id="UP000799429"/>
    </source>
</evidence>
<dbReference type="AlphaFoldDB" id="A0A9P4S4Q1"/>
<dbReference type="EMBL" id="MU006111">
    <property type="protein sequence ID" value="KAF2835100.1"/>
    <property type="molecule type" value="Genomic_DNA"/>
</dbReference>
<name>A0A9P4S4Q1_9PEZI</name>
<dbReference type="InterPro" id="IPR051035">
    <property type="entry name" value="Mito_inheritance_9"/>
</dbReference>
<dbReference type="PANTHER" id="PTHR36091">
    <property type="entry name" value="ALTERED INHERITANCE OF MITOCHONDRIA PROTEIN 9, MITOCHONDRIAL"/>
    <property type="match status" value="1"/>
</dbReference>
<reference evidence="1" key="1">
    <citation type="journal article" date="2020" name="Stud. Mycol.">
        <title>101 Dothideomycetes genomes: a test case for predicting lifestyles and emergence of pathogens.</title>
        <authorList>
            <person name="Haridas S."/>
            <person name="Albert R."/>
            <person name="Binder M."/>
            <person name="Bloem J."/>
            <person name="Labutti K."/>
            <person name="Salamov A."/>
            <person name="Andreopoulos B."/>
            <person name="Baker S."/>
            <person name="Barry K."/>
            <person name="Bills G."/>
            <person name="Bluhm B."/>
            <person name="Cannon C."/>
            <person name="Castanera R."/>
            <person name="Culley D."/>
            <person name="Daum C."/>
            <person name="Ezra D."/>
            <person name="Gonzalez J."/>
            <person name="Henrissat B."/>
            <person name="Kuo A."/>
            <person name="Liang C."/>
            <person name="Lipzen A."/>
            <person name="Lutzoni F."/>
            <person name="Magnuson J."/>
            <person name="Mondo S."/>
            <person name="Nolan M."/>
            <person name="Ohm R."/>
            <person name="Pangilinan J."/>
            <person name="Park H.-J."/>
            <person name="Ramirez L."/>
            <person name="Alfaro M."/>
            <person name="Sun H."/>
            <person name="Tritt A."/>
            <person name="Yoshinaga Y."/>
            <person name="Zwiers L.-H."/>
            <person name="Turgeon B."/>
            <person name="Goodwin S."/>
            <person name="Spatafora J."/>
            <person name="Crous P."/>
            <person name="Grigoriev I."/>
        </authorList>
    </citation>
    <scope>NUCLEOTIDE SEQUENCE</scope>
    <source>
        <strain evidence="1">CBS 101060</strain>
    </source>
</reference>